<dbReference type="InterPro" id="IPR043429">
    <property type="entry name" value="ArtM/GltK/GlnP/TcyL/YhdX-like"/>
</dbReference>
<dbReference type="OrthoDB" id="9771188at2"/>
<evidence type="ECO:0000256" key="10">
    <source>
        <dbReference type="ARBA" id="ARBA00062718"/>
    </source>
</evidence>
<keyword evidence="6" id="KW-0029">Amino-acid transport</keyword>
<evidence type="ECO:0000313" key="14">
    <source>
        <dbReference type="EMBL" id="KGM52824.1"/>
    </source>
</evidence>
<comment type="caution">
    <text evidence="14">The sequence shown here is derived from an EMBL/GenBank/DDBJ whole genome shotgun (WGS) entry which is preliminary data.</text>
</comment>
<evidence type="ECO:0000256" key="1">
    <source>
        <dbReference type="ARBA" id="ARBA00004429"/>
    </source>
</evidence>
<dbReference type="PROSITE" id="PS50928">
    <property type="entry name" value="ABC_TM1"/>
    <property type="match status" value="1"/>
</dbReference>
<evidence type="ECO:0000256" key="3">
    <source>
        <dbReference type="ARBA" id="ARBA00022448"/>
    </source>
</evidence>
<gene>
    <name evidence="14" type="ORF">N792_00870</name>
</gene>
<dbReference type="GO" id="GO:0043190">
    <property type="term" value="C:ATP-binding cassette (ABC) transporter complex"/>
    <property type="evidence" value="ECO:0007669"/>
    <property type="project" value="InterPro"/>
</dbReference>
<keyword evidence="4" id="KW-1003">Cell membrane</keyword>
<dbReference type="AlphaFoldDB" id="A0A0A0EQV7"/>
<dbReference type="PANTHER" id="PTHR30614:SF1">
    <property type="entry name" value="GLUTAMATE_ASPARTATE IMPORT PERMEASE PROTEIN GLTK"/>
    <property type="match status" value="1"/>
</dbReference>
<evidence type="ECO:0000256" key="9">
    <source>
        <dbReference type="ARBA" id="ARBA00060298"/>
    </source>
</evidence>
<evidence type="ECO:0000256" key="8">
    <source>
        <dbReference type="ARBA" id="ARBA00023136"/>
    </source>
</evidence>
<evidence type="ECO:0000256" key="2">
    <source>
        <dbReference type="ARBA" id="ARBA00010072"/>
    </source>
</evidence>
<dbReference type="Proteomes" id="UP000030017">
    <property type="component" value="Unassembled WGS sequence"/>
</dbReference>
<keyword evidence="7 12" id="KW-1133">Transmembrane helix</keyword>
<reference evidence="14 15" key="1">
    <citation type="submission" date="2013-08" db="EMBL/GenBank/DDBJ databases">
        <title>Genome sequencing of Lysobacter.</title>
        <authorList>
            <person name="Zhang S."/>
            <person name="Wang G."/>
        </authorList>
    </citation>
    <scope>NUCLEOTIDE SEQUENCE [LARGE SCALE GENOMIC DNA]</scope>
    <source>
        <strain evidence="14 15">Ko07</strain>
    </source>
</reference>
<dbReference type="Gene3D" id="1.10.3720.10">
    <property type="entry name" value="MetI-like"/>
    <property type="match status" value="1"/>
</dbReference>
<dbReference type="RefSeq" id="WP_036191586.1">
    <property type="nucleotide sequence ID" value="NZ_AVPS01000001.1"/>
</dbReference>
<feature type="transmembrane region" description="Helical" evidence="12">
    <location>
        <begin position="20"/>
        <end position="45"/>
    </location>
</feature>
<dbReference type="FunFam" id="1.10.3720.10:FF:000006">
    <property type="entry name" value="Glutamate/aspartate ABC transporter, permease protein GltK"/>
    <property type="match status" value="1"/>
</dbReference>
<dbReference type="GO" id="GO:0006865">
    <property type="term" value="P:amino acid transport"/>
    <property type="evidence" value="ECO:0007669"/>
    <property type="project" value="UniProtKB-KW"/>
</dbReference>
<dbReference type="PANTHER" id="PTHR30614">
    <property type="entry name" value="MEMBRANE COMPONENT OF AMINO ACID ABC TRANSPORTER"/>
    <property type="match status" value="1"/>
</dbReference>
<dbReference type="STRING" id="1122185.N792_00870"/>
<dbReference type="InterPro" id="IPR010065">
    <property type="entry name" value="AA_ABC_transptr_permease_3TM"/>
</dbReference>
<keyword evidence="15" id="KW-1185">Reference proteome</keyword>
<feature type="transmembrane region" description="Helical" evidence="12">
    <location>
        <begin position="57"/>
        <end position="78"/>
    </location>
</feature>
<proteinExistence type="inferred from homology"/>
<evidence type="ECO:0000256" key="4">
    <source>
        <dbReference type="ARBA" id="ARBA00022475"/>
    </source>
</evidence>
<evidence type="ECO:0000256" key="12">
    <source>
        <dbReference type="RuleBase" id="RU363032"/>
    </source>
</evidence>
<evidence type="ECO:0000256" key="6">
    <source>
        <dbReference type="ARBA" id="ARBA00022970"/>
    </source>
</evidence>
<name>A0A0A0EQV7_9GAMM</name>
<evidence type="ECO:0000313" key="15">
    <source>
        <dbReference type="Proteomes" id="UP000030017"/>
    </source>
</evidence>
<dbReference type="eggNOG" id="COG0765">
    <property type="taxonomic scope" value="Bacteria"/>
</dbReference>
<dbReference type="GO" id="GO:0022857">
    <property type="term" value="F:transmembrane transporter activity"/>
    <property type="evidence" value="ECO:0007669"/>
    <property type="project" value="InterPro"/>
</dbReference>
<keyword evidence="8 12" id="KW-0472">Membrane</keyword>
<accession>A0A0A0EQV7</accession>
<dbReference type="Pfam" id="PF00528">
    <property type="entry name" value="BPD_transp_1"/>
    <property type="match status" value="1"/>
</dbReference>
<comment type="function">
    <text evidence="9">Part of the ABC transporter complex GltIJKL involved in glutamate and aspartate uptake. Probably responsible for the translocation of the substrate across the membrane.</text>
</comment>
<evidence type="ECO:0000256" key="11">
    <source>
        <dbReference type="ARBA" id="ARBA00073645"/>
    </source>
</evidence>
<dbReference type="SUPFAM" id="SSF161098">
    <property type="entry name" value="MetI-like"/>
    <property type="match status" value="1"/>
</dbReference>
<feature type="transmembrane region" description="Helical" evidence="12">
    <location>
        <begin position="158"/>
        <end position="177"/>
    </location>
</feature>
<dbReference type="InterPro" id="IPR000515">
    <property type="entry name" value="MetI-like"/>
</dbReference>
<evidence type="ECO:0000256" key="7">
    <source>
        <dbReference type="ARBA" id="ARBA00022989"/>
    </source>
</evidence>
<comment type="similarity">
    <text evidence="2">Belongs to the binding-protein-dependent transport system permease family. HisMQ subfamily.</text>
</comment>
<dbReference type="InterPro" id="IPR035906">
    <property type="entry name" value="MetI-like_sf"/>
</dbReference>
<keyword evidence="5 12" id="KW-0812">Transmembrane</keyword>
<feature type="domain" description="ABC transmembrane type-1" evidence="13">
    <location>
        <begin position="21"/>
        <end position="216"/>
    </location>
</feature>
<dbReference type="NCBIfam" id="TIGR01726">
    <property type="entry name" value="HEQRo_perm_3TM"/>
    <property type="match status" value="1"/>
</dbReference>
<feature type="transmembrane region" description="Helical" evidence="12">
    <location>
        <begin position="197"/>
        <end position="216"/>
    </location>
</feature>
<keyword evidence="3 12" id="KW-0813">Transport</keyword>
<evidence type="ECO:0000256" key="5">
    <source>
        <dbReference type="ARBA" id="ARBA00022692"/>
    </source>
</evidence>
<sequence length="226" mass="24575">MNLSLDWSVLPDALPFLLQGMGFSLALLIVSLLGGLGLGTVLALMRLSSNRLVSASAGAYVTVFRSIPLVLAIFWFYLLVPTVIEAVRGVHTPIGPMYSAFIAFVFFEAAYFCEVIRAGILSVRRGQTSAALALGLTKVQTMRHIILPQALRTMMPLILTKAIIIFQDTSLVYVISVSDFLGAATKIGQRDSRLIELYLFAGAVYFIMCFAASKFVEARTGRKVAA</sequence>
<comment type="subcellular location">
    <subcellularLocation>
        <location evidence="1">Cell inner membrane</location>
        <topology evidence="1">Multi-pass membrane protein</topology>
    </subcellularLocation>
    <subcellularLocation>
        <location evidence="12">Cell membrane</location>
        <topology evidence="12">Multi-pass membrane protein</topology>
    </subcellularLocation>
</comment>
<dbReference type="EMBL" id="AVPS01000001">
    <property type="protein sequence ID" value="KGM52824.1"/>
    <property type="molecule type" value="Genomic_DNA"/>
</dbReference>
<dbReference type="CDD" id="cd06261">
    <property type="entry name" value="TM_PBP2"/>
    <property type="match status" value="1"/>
</dbReference>
<organism evidence="14 15">
    <name type="scientific">Lysobacter concretionis Ko07 = DSM 16239</name>
    <dbReference type="NCBI Taxonomy" id="1122185"/>
    <lineage>
        <taxon>Bacteria</taxon>
        <taxon>Pseudomonadati</taxon>
        <taxon>Pseudomonadota</taxon>
        <taxon>Gammaproteobacteria</taxon>
        <taxon>Lysobacterales</taxon>
        <taxon>Lysobacteraceae</taxon>
        <taxon>Novilysobacter</taxon>
    </lineage>
</organism>
<protein>
    <recommendedName>
        <fullName evidence="11">Glutamate/aspartate import permease protein GltK</fullName>
    </recommendedName>
</protein>
<feature type="transmembrane region" description="Helical" evidence="12">
    <location>
        <begin position="98"/>
        <end position="116"/>
    </location>
</feature>
<evidence type="ECO:0000259" key="13">
    <source>
        <dbReference type="PROSITE" id="PS50928"/>
    </source>
</evidence>
<comment type="subunit">
    <text evidence="10">The complex is composed of two ATP-binding proteins (GltL), two transmembrane proteins (GltJ and GltK) and a solute-binding protein (GltI).</text>
</comment>